<keyword evidence="5" id="KW-1185">Reference proteome</keyword>
<dbReference type="PANTHER" id="PTHR31849">
    <property type="entry name" value="CYSTEINE-RICH PDF MOTIF DOMAIN-CONTAINING PROTEIN 1"/>
    <property type="match status" value="1"/>
</dbReference>
<name>A0ABN8QKY8_9CNID</name>
<dbReference type="Proteomes" id="UP001159405">
    <property type="component" value="Unassembled WGS sequence"/>
</dbReference>
<gene>
    <name evidence="4" type="ORF">PLOB_00006829</name>
</gene>
<reference evidence="4 5" key="1">
    <citation type="submission" date="2022-05" db="EMBL/GenBank/DDBJ databases">
        <authorList>
            <consortium name="Genoscope - CEA"/>
            <person name="William W."/>
        </authorList>
    </citation>
    <scope>NUCLEOTIDE SEQUENCE [LARGE SCALE GENOMIC DNA]</scope>
</reference>
<evidence type="ECO:0000313" key="5">
    <source>
        <dbReference type="Proteomes" id="UP001159405"/>
    </source>
</evidence>
<dbReference type="InterPro" id="IPR042426">
    <property type="entry name" value="CDPF1"/>
</dbReference>
<evidence type="ECO:0000256" key="2">
    <source>
        <dbReference type="ARBA" id="ARBA00014801"/>
    </source>
</evidence>
<organism evidence="4 5">
    <name type="scientific">Porites lobata</name>
    <dbReference type="NCBI Taxonomy" id="104759"/>
    <lineage>
        <taxon>Eukaryota</taxon>
        <taxon>Metazoa</taxon>
        <taxon>Cnidaria</taxon>
        <taxon>Anthozoa</taxon>
        <taxon>Hexacorallia</taxon>
        <taxon>Scleractinia</taxon>
        <taxon>Fungiina</taxon>
        <taxon>Poritidae</taxon>
        <taxon>Porites</taxon>
    </lineage>
</organism>
<comment type="caution">
    <text evidence="4">The sequence shown here is derived from an EMBL/GenBank/DDBJ whole genome shotgun (WGS) entry which is preliminary data.</text>
</comment>
<accession>A0ABN8QKY8</accession>
<dbReference type="Pfam" id="PF10170">
    <property type="entry name" value="C6_DPF"/>
    <property type="match status" value="1"/>
</dbReference>
<dbReference type="EMBL" id="CALNXK010000130">
    <property type="protein sequence ID" value="CAH3164732.1"/>
    <property type="molecule type" value="Genomic_DNA"/>
</dbReference>
<dbReference type="PRINTS" id="PR01995">
    <property type="entry name" value="UPF0595"/>
</dbReference>
<dbReference type="InterPro" id="IPR018785">
    <property type="entry name" value="CDPF1_dom"/>
</dbReference>
<evidence type="ECO:0000259" key="3">
    <source>
        <dbReference type="Pfam" id="PF10170"/>
    </source>
</evidence>
<evidence type="ECO:0000313" key="4">
    <source>
        <dbReference type="EMBL" id="CAH3164732.1"/>
    </source>
</evidence>
<feature type="domain" description="Cysteine-rich DPF motif" evidence="3">
    <location>
        <begin position="15"/>
        <end position="105"/>
    </location>
</feature>
<comment type="similarity">
    <text evidence="1">Belongs to the CDPF1 family.</text>
</comment>
<dbReference type="PANTHER" id="PTHR31849:SF1">
    <property type="entry name" value="CYSTEINE-RICH DPF MOTIF DOMAIN-CONTAINING PROTEIN 1"/>
    <property type="match status" value="1"/>
</dbReference>
<sequence length="115" mass="12984">MANEEPCENPDKVTFKCSSCGFECYYEYFGKRPPFSKSVILLEDAYVIHDPFSPTTGHLTLGGQCCLCSKDICVAPTCSIFYTKRFCVSCVENNLMEFPEEIQKDSQRKGVHDAD</sequence>
<proteinExistence type="inferred from homology"/>
<protein>
    <recommendedName>
        <fullName evidence="2">Cysteine-rich DPF motif domain-containing protein 1</fullName>
    </recommendedName>
</protein>
<evidence type="ECO:0000256" key="1">
    <source>
        <dbReference type="ARBA" id="ARBA00007917"/>
    </source>
</evidence>